<dbReference type="PANTHER" id="PTHR34501:SF9">
    <property type="entry name" value="MAJOR OUTER MEMBRANE PROTEIN P.IA"/>
    <property type="match status" value="1"/>
</dbReference>
<dbReference type="Proteomes" id="UP000183649">
    <property type="component" value="Unassembled WGS sequence"/>
</dbReference>
<evidence type="ECO:0000313" key="14">
    <source>
        <dbReference type="Proteomes" id="UP000183649"/>
    </source>
</evidence>
<dbReference type="PANTHER" id="PTHR34501">
    <property type="entry name" value="PROTEIN YDDL-RELATED"/>
    <property type="match status" value="1"/>
</dbReference>
<evidence type="ECO:0000256" key="3">
    <source>
        <dbReference type="ARBA" id="ARBA00022448"/>
    </source>
</evidence>
<evidence type="ECO:0000259" key="12">
    <source>
        <dbReference type="Pfam" id="PF13609"/>
    </source>
</evidence>
<dbReference type="CDD" id="cd00342">
    <property type="entry name" value="gram_neg_porins"/>
    <property type="match status" value="1"/>
</dbReference>
<keyword evidence="4" id="KW-1134">Transmembrane beta strand</keyword>
<dbReference type="STRING" id="339866.GCA_001418255_00926"/>
<keyword evidence="5" id="KW-0812">Transmembrane</keyword>
<keyword evidence="9" id="KW-0472">Membrane</keyword>
<sequence>MKKSLLALAVIGAFSGSAFAADSVQLYGIVDMGIAHYTGVKPSGGTGEASFTGLQSGIQSPSRIGIKGTEDLGGGLSAIFNAETGFCAAGTNVTGGNSGGYCSGGGFMQRQSYVGLTGSFGTVVGGRLYNPAYNNQVAIDPFGFGLTGSIGNTSLLTQNGVANLTRADQTLAYITPNFSGFNATLAYTFNVGSATQPINTAGSTSRAYWLSGNYNNGPITAGVDYSQITNMQNINAAFDIGAKAKMYDIFGGYDFGIAKVTGLYSNLKVDGISGSQKQWMLGATVPVGPGAVLASYSVYKNDMGSLASAPEAKQAAIGYTYSLSKRTNLYASYSHISNSNGAAIVANSNASTNLGVANQGSNGFALGIRHKF</sequence>
<accession>A0A0K6HWS0</accession>
<dbReference type="Gene3D" id="2.40.160.10">
    <property type="entry name" value="Porin"/>
    <property type="match status" value="1"/>
</dbReference>
<comment type="subunit">
    <text evidence="2">Homotrimer.</text>
</comment>
<dbReference type="SUPFAM" id="SSF56935">
    <property type="entry name" value="Porins"/>
    <property type="match status" value="1"/>
</dbReference>
<dbReference type="InterPro" id="IPR033900">
    <property type="entry name" value="Gram_neg_porin_domain"/>
</dbReference>
<evidence type="ECO:0000256" key="6">
    <source>
        <dbReference type="ARBA" id="ARBA00022729"/>
    </source>
</evidence>
<keyword evidence="10" id="KW-0998">Cell outer membrane</keyword>
<dbReference type="AlphaFoldDB" id="A0A0K6HWS0"/>
<evidence type="ECO:0000256" key="10">
    <source>
        <dbReference type="ARBA" id="ARBA00023237"/>
    </source>
</evidence>
<keyword evidence="3" id="KW-0813">Transport</keyword>
<dbReference type="InterPro" id="IPR050298">
    <property type="entry name" value="Gram-neg_bact_OMP"/>
</dbReference>
<keyword evidence="14" id="KW-1185">Reference proteome</keyword>
<dbReference type="GO" id="GO:0046930">
    <property type="term" value="C:pore complex"/>
    <property type="evidence" value="ECO:0007669"/>
    <property type="project" value="UniProtKB-KW"/>
</dbReference>
<evidence type="ECO:0000256" key="1">
    <source>
        <dbReference type="ARBA" id="ARBA00004571"/>
    </source>
</evidence>
<keyword evidence="7" id="KW-0406">Ion transport</keyword>
<feature type="domain" description="Porin" evidence="12">
    <location>
        <begin position="7"/>
        <end position="340"/>
    </location>
</feature>
<name>A0A0K6HWS0_9BURK</name>
<dbReference type="OrthoDB" id="8982743at2"/>
<feature type="signal peptide" evidence="11">
    <location>
        <begin position="1"/>
        <end position="20"/>
    </location>
</feature>
<evidence type="ECO:0000256" key="8">
    <source>
        <dbReference type="ARBA" id="ARBA00023114"/>
    </source>
</evidence>
<evidence type="ECO:0000256" key="4">
    <source>
        <dbReference type="ARBA" id="ARBA00022452"/>
    </source>
</evidence>
<dbReference type="GO" id="GO:0009279">
    <property type="term" value="C:cell outer membrane"/>
    <property type="evidence" value="ECO:0007669"/>
    <property type="project" value="UniProtKB-SubCell"/>
</dbReference>
<dbReference type="Pfam" id="PF13609">
    <property type="entry name" value="Porin_4"/>
    <property type="match status" value="1"/>
</dbReference>
<comment type="subcellular location">
    <subcellularLocation>
        <location evidence="1">Cell outer membrane</location>
        <topology evidence="1">Multi-pass membrane protein</topology>
    </subcellularLocation>
</comment>
<proteinExistence type="predicted"/>
<evidence type="ECO:0000256" key="2">
    <source>
        <dbReference type="ARBA" id="ARBA00011233"/>
    </source>
</evidence>
<reference evidence="14" key="1">
    <citation type="submission" date="2015-08" db="EMBL/GenBank/DDBJ databases">
        <authorList>
            <person name="Varghese N."/>
        </authorList>
    </citation>
    <scope>NUCLEOTIDE SEQUENCE [LARGE SCALE GENOMIC DNA]</scope>
    <source>
        <strain evidence="14">DSM 18181</strain>
    </source>
</reference>
<protein>
    <submittedName>
        <fullName evidence="13">Outer membrane protein (Porin)</fullName>
    </submittedName>
</protein>
<keyword evidence="6 11" id="KW-0732">Signal</keyword>
<evidence type="ECO:0000256" key="7">
    <source>
        <dbReference type="ARBA" id="ARBA00023065"/>
    </source>
</evidence>
<evidence type="ECO:0000256" key="11">
    <source>
        <dbReference type="SAM" id="SignalP"/>
    </source>
</evidence>
<dbReference type="EMBL" id="CYHF01000003">
    <property type="protein sequence ID" value="CUA95335.1"/>
    <property type="molecule type" value="Genomic_DNA"/>
</dbReference>
<evidence type="ECO:0000313" key="13">
    <source>
        <dbReference type="EMBL" id="CUA95335.1"/>
    </source>
</evidence>
<dbReference type="PRINTS" id="PR00184">
    <property type="entry name" value="NEISSPPORIN"/>
</dbReference>
<gene>
    <name evidence="13" type="ORF">Ga0061069_10346</name>
</gene>
<feature type="chain" id="PRO_5005504978" evidence="11">
    <location>
        <begin position="21"/>
        <end position="372"/>
    </location>
</feature>
<dbReference type="InterPro" id="IPR023614">
    <property type="entry name" value="Porin_dom_sf"/>
</dbReference>
<evidence type="ECO:0000256" key="9">
    <source>
        <dbReference type="ARBA" id="ARBA00023136"/>
    </source>
</evidence>
<dbReference type="InterPro" id="IPR002299">
    <property type="entry name" value="Porin_Neis"/>
</dbReference>
<dbReference type="RefSeq" id="WP_055449868.1">
    <property type="nucleotide sequence ID" value="NZ_CYHF01000003.1"/>
</dbReference>
<dbReference type="GO" id="GO:0006811">
    <property type="term" value="P:monoatomic ion transport"/>
    <property type="evidence" value="ECO:0007669"/>
    <property type="project" value="UniProtKB-KW"/>
</dbReference>
<evidence type="ECO:0000256" key="5">
    <source>
        <dbReference type="ARBA" id="ARBA00022692"/>
    </source>
</evidence>
<keyword evidence="8" id="KW-0626">Porin</keyword>
<dbReference type="GO" id="GO:0015288">
    <property type="term" value="F:porin activity"/>
    <property type="evidence" value="ECO:0007669"/>
    <property type="project" value="UniProtKB-KW"/>
</dbReference>
<organism evidence="13 14">
    <name type="scientific">Thiomonas bhubaneswarensis</name>
    <dbReference type="NCBI Taxonomy" id="339866"/>
    <lineage>
        <taxon>Bacteria</taxon>
        <taxon>Pseudomonadati</taxon>
        <taxon>Pseudomonadota</taxon>
        <taxon>Betaproteobacteria</taxon>
        <taxon>Burkholderiales</taxon>
        <taxon>Thiomonas</taxon>
    </lineage>
</organism>